<dbReference type="AlphaFoldDB" id="A0A1B7K6L0"/>
<gene>
    <name evidence="3" type="ORF">M989_00830</name>
</gene>
<evidence type="ECO:0000313" key="4">
    <source>
        <dbReference type="Proteomes" id="UP000078386"/>
    </source>
</evidence>
<feature type="signal peptide" evidence="2">
    <location>
        <begin position="1"/>
        <end position="27"/>
    </location>
</feature>
<organism evidence="3 4">
    <name type="scientific">Kluyvera georgiana ATCC 51603</name>
    <dbReference type="NCBI Taxonomy" id="1354264"/>
    <lineage>
        <taxon>Bacteria</taxon>
        <taxon>Pseudomonadati</taxon>
        <taxon>Pseudomonadota</taxon>
        <taxon>Gammaproteobacteria</taxon>
        <taxon>Enterobacterales</taxon>
        <taxon>Enterobacteriaceae</taxon>
        <taxon>Kluyvera</taxon>
    </lineage>
</organism>
<feature type="chain" id="PRO_5008595920" evidence="2">
    <location>
        <begin position="28"/>
        <end position="132"/>
    </location>
</feature>
<evidence type="ECO:0000256" key="2">
    <source>
        <dbReference type="SAM" id="SignalP"/>
    </source>
</evidence>
<evidence type="ECO:0000256" key="1">
    <source>
        <dbReference type="SAM" id="MobiDB-lite"/>
    </source>
</evidence>
<dbReference type="Proteomes" id="UP000078386">
    <property type="component" value="Unassembled WGS sequence"/>
</dbReference>
<accession>A0A1B7K6L0</accession>
<reference evidence="3 4" key="1">
    <citation type="submission" date="2016-04" db="EMBL/GenBank/DDBJ databases">
        <title>ATOL: Assembling a taxonomically balanced genome-scale reconstruction of the evolutionary history of the Enterobacteriaceae.</title>
        <authorList>
            <person name="Plunkett G.III."/>
            <person name="Neeno-Eckwall E.C."/>
            <person name="Glasner J.D."/>
            <person name="Perna N.T."/>
        </authorList>
    </citation>
    <scope>NUCLEOTIDE SEQUENCE [LARGE SCALE GENOMIC DNA]</scope>
    <source>
        <strain evidence="3 4">ATCC 51603</strain>
    </source>
</reference>
<comment type="caution">
    <text evidence="3">The sequence shown here is derived from an EMBL/GenBank/DDBJ whole genome shotgun (WGS) entry which is preliminary data.</text>
</comment>
<proteinExistence type="predicted"/>
<dbReference type="EMBL" id="LXEU01000015">
    <property type="protein sequence ID" value="OAT55808.1"/>
    <property type="molecule type" value="Genomic_DNA"/>
</dbReference>
<name>A0A1B7K6L0_9ENTR</name>
<feature type="region of interest" description="Disordered" evidence="1">
    <location>
        <begin position="77"/>
        <end position="132"/>
    </location>
</feature>
<evidence type="ECO:0000313" key="3">
    <source>
        <dbReference type="EMBL" id="OAT55808.1"/>
    </source>
</evidence>
<dbReference type="PATRIC" id="fig|1354264.4.peg.863"/>
<keyword evidence="2" id="KW-0732">Signal</keyword>
<keyword evidence="4" id="KW-1185">Reference proteome</keyword>
<sequence>MLSIKKTIMSTLVIAPALFSFSTGVSAAELTGCAAKKQEITRQLEYARAHNNQHRVNGLTTALEEVEAHCTDASLQKERQQKVAEKQEKVNERQAELKEAQASGRSDKVAKKQQKLDEAKEELAAAQAELQR</sequence>
<dbReference type="InterPro" id="IPR009468">
    <property type="entry name" value="DUF1090"/>
</dbReference>
<protein>
    <submittedName>
        <fullName evidence="3">YqjC family protein</fullName>
    </submittedName>
</protein>
<dbReference type="Pfam" id="PF06476">
    <property type="entry name" value="DUF1090"/>
    <property type="match status" value="1"/>
</dbReference>
<feature type="compositionally biased region" description="Basic and acidic residues" evidence="1">
    <location>
        <begin position="77"/>
        <end position="123"/>
    </location>
</feature>